<dbReference type="RefSeq" id="WP_209344605.1">
    <property type="nucleotide sequence ID" value="NZ_JAGIQL010000182.1"/>
</dbReference>
<dbReference type="AlphaFoldDB" id="A0A940ML48"/>
<dbReference type="Pfam" id="PF19840">
    <property type="entry name" value="DUF6317"/>
    <property type="match status" value="1"/>
</dbReference>
<evidence type="ECO:0000313" key="2">
    <source>
        <dbReference type="Proteomes" id="UP000670475"/>
    </source>
</evidence>
<evidence type="ECO:0000313" key="1">
    <source>
        <dbReference type="EMBL" id="MBP0461371.1"/>
    </source>
</evidence>
<keyword evidence="2" id="KW-1185">Reference proteome</keyword>
<gene>
    <name evidence="1" type="ORF">JFN87_28495</name>
</gene>
<reference evidence="1" key="1">
    <citation type="submission" date="2021-03" db="EMBL/GenBank/DDBJ databases">
        <title>Whole genome sequence of Streptomyces bomunensis MMS17-BM035.</title>
        <authorList>
            <person name="Lee J.H."/>
        </authorList>
    </citation>
    <scope>NUCLEOTIDE SEQUENCE</scope>
    <source>
        <strain evidence="1">MMS17-BM035</strain>
    </source>
</reference>
<dbReference type="Proteomes" id="UP000670475">
    <property type="component" value="Unassembled WGS sequence"/>
</dbReference>
<comment type="caution">
    <text evidence="1">The sequence shown here is derived from an EMBL/GenBank/DDBJ whole genome shotgun (WGS) entry which is preliminary data.</text>
</comment>
<sequence>MGKPDYQVVLGDLGAMATRFKKEAVAYHGLHHEVKPSVAASGDAGLDSMIKAMADLIAGLHDKLGDRIADHGDALQYAHDSYHRHDVDVHGVFEDLM</sequence>
<dbReference type="EMBL" id="JAGIQL010000182">
    <property type="protein sequence ID" value="MBP0461371.1"/>
    <property type="molecule type" value="Genomic_DNA"/>
</dbReference>
<organism evidence="1 2">
    <name type="scientific">Streptomyces montanisoli</name>
    <dbReference type="NCBI Taxonomy" id="2798581"/>
    <lineage>
        <taxon>Bacteria</taxon>
        <taxon>Bacillati</taxon>
        <taxon>Actinomycetota</taxon>
        <taxon>Actinomycetes</taxon>
        <taxon>Kitasatosporales</taxon>
        <taxon>Streptomycetaceae</taxon>
        <taxon>Streptomyces</taxon>
    </lineage>
</organism>
<proteinExistence type="predicted"/>
<protein>
    <submittedName>
        <fullName evidence="1">Uncharacterized protein</fullName>
    </submittedName>
</protein>
<dbReference type="InterPro" id="IPR045558">
    <property type="entry name" value="DUF6317"/>
</dbReference>
<accession>A0A940ML48</accession>
<name>A0A940ML48_9ACTN</name>